<accession>A0A932MMB8</accession>
<dbReference type="EMBL" id="JACPUR010000004">
    <property type="protein sequence ID" value="MBI3126523.1"/>
    <property type="molecule type" value="Genomic_DNA"/>
</dbReference>
<evidence type="ECO:0000313" key="3">
    <source>
        <dbReference type="Proteomes" id="UP000782312"/>
    </source>
</evidence>
<evidence type="ECO:0000259" key="1">
    <source>
        <dbReference type="Pfam" id="PF02627"/>
    </source>
</evidence>
<name>A0A932MMB8_UNCTE</name>
<evidence type="ECO:0000313" key="2">
    <source>
        <dbReference type="EMBL" id="MBI3126523.1"/>
    </source>
</evidence>
<dbReference type="GO" id="GO:0051920">
    <property type="term" value="F:peroxiredoxin activity"/>
    <property type="evidence" value="ECO:0007669"/>
    <property type="project" value="InterPro"/>
</dbReference>
<sequence length="82" mass="9164">MPRLPMIKDEEASEEVRRAFDGARELLGFVSNSTRTVAHSPWAVKWLIPFTTAIQRESGGKLDAKTKELAIIRTSAVNTCDF</sequence>
<dbReference type="Proteomes" id="UP000782312">
    <property type="component" value="Unassembled WGS sequence"/>
</dbReference>
<dbReference type="InterPro" id="IPR003779">
    <property type="entry name" value="CMD-like"/>
</dbReference>
<feature type="domain" description="Carboxymuconolactone decarboxylase-like" evidence="1">
    <location>
        <begin position="47"/>
        <end position="82"/>
    </location>
</feature>
<comment type="caution">
    <text evidence="2">The sequence shown here is derived from an EMBL/GenBank/DDBJ whole genome shotgun (WGS) entry which is preliminary data.</text>
</comment>
<organism evidence="2 3">
    <name type="scientific">Tectimicrobiota bacterium</name>
    <dbReference type="NCBI Taxonomy" id="2528274"/>
    <lineage>
        <taxon>Bacteria</taxon>
        <taxon>Pseudomonadati</taxon>
        <taxon>Nitrospinota/Tectimicrobiota group</taxon>
        <taxon>Candidatus Tectimicrobiota</taxon>
    </lineage>
</organism>
<protein>
    <submittedName>
        <fullName evidence="2">Carboxymuconolactone decarboxylase family protein</fullName>
    </submittedName>
</protein>
<dbReference type="SUPFAM" id="SSF69118">
    <property type="entry name" value="AhpD-like"/>
    <property type="match status" value="1"/>
</dbReference>
<dbReference type="Pfam" id="PF02627">
    <property type="entry name" value="CMD"/>
    <property type="match status" value="1"/>
</dbReference>
<reference evidence="2" key="1">
    <citation type="submission" date="2020-07" db="EMBL/GenBank/DDBJ databases">
        <title>Huge and variable diversity of episymbiotic CPR bacteria and DPANN archaea in groundwater ecosystems.</title>
        <authorList>
            <person name="He C.Y."/>
            <person name="Keren R."/>
            <person name="Whittaker M."/>
            <person name="Farag I.F."/>
            <person name="Doudna J."/>
            <person name="Cate J.H.D."/>
            <person name="Banfield J.F."/>
        </authorList>
    </citation>
    <scope>NUCLEOTIDE SEQUENCE</scope>
    <source>
        <strain evidence="2">NC_groundwater_763_Ag_S-0.2um_68_21</strain>
    </source>
</reference>
<proteinExistence type="predicted"/>
<dbReference type="Gene3D" id="1.20.1290.10">
    <property type="entry name" value="AhpD-like"/>
    <property type="match status" value="1"/>
</dbReference>
<dbReference type="InterPro" id="IPR029032">
    <property type="entry name" value="AhpD-like"/>
</dbReference>
<gene>
    <name evidence="2" type="ORF">HYZ11_02830</name>
</gene>
<dbReference type="AlphaFoldDB" id="A0A932MMB8"/>